<feature type="domain" description="Glycylpeptide N-tetradecanoyltransferase N-terminal" evidence="6">
    <location>
        <begin position="76"/>
        <end position="187"/>
    </location>
</feature>
<sequence>MLLYFIGSIVLLIILFFIFIRIKYRFWAVQPVYHFYDIYYWFFNVGIIRHELPEKNRYTNLKEIETIEPSKVSDVKLRDFIDLIQLNYLRNDGNTFIPEKENIMPYFEGHNSPTFLSLFWQPDVLLDMKTNNTVETKTLIGAITSRPLTVTIYNTKQHLIKFDVFYVDYLCVKKGFRKKNIAPQLIQTHEYNQCHMNQKMCVSLFKREGELTGIVPITSYNTYLFNMKNWIKPPPELHSKTSLLVGDSQNMYYLYNFINENKKWDITIVPELSNLISLSSSKNLYIYMMMTDMEINAIYIFRKTCTNIEKGKALLTLISSMNSTSIPMKMFIQGFKNALWAILLKNPEYHYLAIEDISDNKCIIDNIKIKTHPVCESPTAYFFYNYARSPVSPYKTFIVN</sequence>
<evidence type="ECO:0000256" key="3">
    <source>
        <dbReference type="ARBA" id="ARBA00022679"/>
    </source>
</evidence>
<evidence type="ECO:0000259" key="6">
    <source>
        <dbReference type="Pfam" id="PF01233"/>
    </source>
</evidence>
<comment type="similarity">
    <text evidence="1">Belongs to the NMT family.</text>
</comment>
<accession>A0A6C0I7U0</accession>
<dbReference type="InterPro" id="IPR022676">
    <property type="entry name" value="NMT_N"/>
</dbReference>
<evidence type="ECO:0000256" key="2">
    <source>
        <dbReference type="ARBA" id="ARBA00012923"/>
    </source>
</evidence>
<dbReference type="AlphaFoldDB" id="A0A6C0I7U0"/>
<dbReference type="EMBL" id="MN740118">
    <property type="protein sequence ID" value="QHT88475.1"/>
    <property type="molecule type" value="Genomic_DNA"/>
</dbReference>
<protein>
    <recommendedName>
        <fullName evidence="2">glycylpeptide N-tetradecanoyltransferase</fullName>
        <ecNumber evidence="2">2.3.1.97</ecNumber>
    </recommendedName>
</protein>
<evidence type="ECO:0000256" key="1">
    <source>
        <dbReference type="ARBA" id="ARBA00009469"/>
    </source>
</evidence>
<evidence type="ECO:0000256" key="4">
    <source>
        <dbReference type="ARBA" id="ARBA00023315"/>
    </source>
</evidence>
<reference evidence="7" key="1">
    <citation type="journal article" date="2020" name="Nature">
        <title>Giant virus diversity and host interactions through global metagenomics.</title>
        <authorList>
            <person name="Schulz F."/>
            <person name="Roux S."/>
            <person name="Paez-Espino D."/>
            <person name="Jungbluth S."/>
            <person name="Walsh D.A."/>
            <person name="Denef V.J."/>
            <person name="McMahon K.D."/>
            <person name="Konstantinidis K.T."/>
            <person name="Eloe-Fadrosh E.A."/>
            <person name="Kyrpides N.C."/>
            <person name="Woyke T."/>
        </authorList>
    </citation>
    <scope>NUCLEOTIDE SEQUENCE</scope>
    <source>
        <strain evidence="7">GVMAG-M-3300023184-51</strain>
    </source>
</reference>
<proteinExistence type="inferred from homology"/>
<organism evidence="7">
    <name type="scientific">viral metagenome</name>
    <dbReference type="NCBI Taxonomy" id="1070528"/>
    <lineage>
        <taxon>unclassified sequences</taxon>
        <taxon>metagenomes</taxon>
        <taxon>organismal metagenomes</taxon>
    </lineage>
</organism>
<keyword evidence="3" id="KW-0808">Transferase</keyword>
<evidence type="ECO:0000313" key="7">
    <source>
        <dbReference type="EMBL" id="QHT88475.1"/>
    </source>
</evidence>
<keyword evidence="4" id="KW-0012">Acyltransferase</keyword>
<dbReference type="InterPro" id="IPR016181">
    <property type="entry name" value="Acyl_CoA_acyltransferase"/>
</dbReference>
<dbReference type="Gene3D" id="3.40.630.170">
    <property type="match status" value="1"/>
</dbReference>
<dbReference type="GO" id="GO:0004379">
    <property type="term" value="F:glycylpeptide N-tetradecanoyltransferase activity"/>
    <property type="evidence" value="ECO:0007669"/>
    <property type="project" value="UniProtKB-EC"/>
</dbReference>
<name>A0A6C0I7U0_9ZZZZ</name>
<feature type="transmembrane region" description="Helical" evidence="5">
    <location>
        <begin position="6"/>
        <end position="24"/>
    </location>
</feature>
<keyword evidence="5" id="KW-1133">Transmembrane helix</keyword>
<keyword evidence="5" id="KW-0472">Membrane</keyword>
<dbReference type="SUPFAM" id="SSF55729">
    <property type="entry name" value="Acyl-CoA N-acyltransferases (Nat)"/>
    <property type="match status" value="1"/>
</dbReference>
<evidence type="ECO:0000256" key="5">
    <source>
        <dbReference type="SAM" id="Phobius"/>
    </source>
</evidence>
<dbReference type="EC" id="2.3.1.97" evidence="2"/>
<keyword evidence="5" id="KW-0812">Transmembrane</keyword>
<dbReference type="Pfam" id="PF01233">
    <property type="entry name" value="NMT"/>
    <property type="match status" value="1"/>
</dbReference>